<dbReference type="GO" id="GO:0006270">
    <property type="term" value="P:DNA replication initiation"/>
    <property type="evidence" value="ECO:0007669"/>
    <property type="project" value="InterPro"/>
</dbReference>
<sequence>MKNVIPMEPAKSAVTKSDIPNNAVRLIDRMFVRLKSIFPAWKHAFDSEIEYNETKQVWLEELFKAGVVSPQSLKRGLDLAAKSESPFFPSVGQFIAWCQFEDYHALGLPTAEDLIQRYKNYIGYARFNQHEFKYRSKAEYWVLKALYNQYWNKPLDDTLKAIPRVLSEAAEKVRLGFEFEDIPEMIEQKIVNLPQEKTLAHIANCKAALRGQAA</sequence>
<evidence type="ECO:0000313" key="1">
    <source>
        <dbReference type="EMBL" id="DAD69390.1"/>
    </source>
</evidence>
<accession>A0A8S5LHB4</accession>
<reference evidence="1" key="1">
    <citation type="journal article" date="2021" name="Proc. Natl. Acad. Sci. U.S.A.">
        <title>A Catalog of Tens of Thousands of Viruses from Human Metagenomes Reveals Hidden Associations with Chronic Diseases.</title>
        <authorList>
            <person name="Tisza M.J."/>
            <person name="Buck C.B."/>
        </authorList>
    </citation>
    <scope>NUCLEOTIDE SEQUENCE</scope>
    <source>
        <strain evidence="1">CtVDo27</strain>
    </source>
</reference>
<dbReference type="Pfam" id="PF06992">
    <property type="entry name" value="Phage_lambda_P"/>
    <property type="match status" value="1"/>
</dbReference>
<name>A0A8S5LHB4_9CAUD</name>
<proteinExistence type="predicted"/>
<dbReference type="EMBL" id="BK014720">
    <property type="protein sequence ID" value="DAD69390.1"/>
    <property type="molecule type" value="Genomic_DNA"/>
</dbReference>
<dbReference type="InterPro" id="IPR009731">
    <property type="entry name" value="P-like"/>
</dbReference>
<organism evidence="1">
    <name type="scientific">Myoviridae sp. ctVDo27</name>
    <dbReference type="NCBI Taxonomy" id="2823548"/>
    <lineage>
        <taxon>Viruses</taxon>
        <taxon>Duplodnaviria</taxon>
        <taxon>Heunggongvirae</taxon>
        <taxon>Uroviricota</taxon>
        <taxon>Caudoviricetes</taxon>
    </lineage>
</organism>
<protein>
    <submittedName>
        <fullName evidence="1">Replication protein P</fullName>
    </submittedName>
</protein>